<dbReference type="GO" id="GO:0006368">
    <property type="term" value="P:transcription elongation by RNA polymerase II"/>
    <property type="evidence" value="ECO:0007669"/>
    <property type="project" value="UniProtKB-UniRule"/>
</dbReference>
<name>A0A267DCL8_9PLAT</name>
<dbReference type="HAMAP" id="MF_03046">
    <property type="entry name" value="ENY2_Sus1"/>
    <property type="match status" value="1"/>
</dbReference>
<comment type="subcellular location">
    <subcellularLocation>
        <location evidence="1">Nucleus</location>
        <location evidence="1">Nucleoplasm</location>
    </subcellularLocation>
</comment>
<dbReference type="GO" id="GO:0005643">
    <property type="term" value="C:nuclear pore"/>
    <property type="evidence" value="ECO:0007669"/>
    <property type="project" value="UniProtKB-UniRule"/>
</dbReference>
<organism evidence="2 3">
    <name type="scientific">Macrostomum lignano</name>
    <dbReference type="NCBI Taxonomy" id="282301"/>
    <lineage>
        <taxon>Eukaryota</taxon>
        <taxon>Metazoa</taxon>
        <taxon>Spiralia</taxon>
        <taxon>Lophotrochozoa</taxon>
        <taxon>Platyhelminthes</taxon>
        <taxon>Rhabditophora</taxon>
        <taxon>Macrostomorpha</taxon>
        <taxon>Macrostomida</taxon>
        <taxon>Macrostomidae</taxon>
        <taxon>Macrostomum</taxon>
    </lineage>
</organism>
<dbReference type="GO" id="GO:0006325">
    <property type="term" value="P:chromatin organization"/>
    <property type="evidence" value="ECO:0007669"/>
    <property type="project" value="UniProtKB-KW"/>
</dbReference>
<dbReference type="GO" id="GO:0003713">
    <property type="term" value="F:transcription coactivator activity"/>
    <property type="evidence" value="ECO:0007669"/>
    <property type="project" value="UniProtKB-UniRule"/>
</dbReference>
<dbReference type="GO" id="GO:0006406">
    <property type="term" value="P:mRNA export from nucleus"/>
    <property type="evidence" value="ECO:0007669"/>
    <property type="project" value="UniProtKB-UniRule"/>
</dbReference>
<dbReference type="OrthoDB" id="6221744at2759"/>
<dbReference type="GO" id="GO:0000124">
    <property type="term" value="C:SAGA complex"/>
    <property type="evidence" value="ECO:0007669"/>
    <property type="project" value="UniProtKB-UniRule"/>
</dbReference>
<accession>A0A267DCL8</accession>
<comment type="function">
    <text evidence="1">Involved in mRNA export coupled transcription activation by association with both the TREX-2 and the SAGA complexes. The transcription regulatory histone acetylation (HAT) complex SAGA is a multiprotein complex that activates transcription by remodeling chromatin and mediating histone acetylation and deubiquitination. Within the SAGA complex, participates to a subcomplex that specifically deubiquitinates histones. The SAGA complex is recruited to specific gene promoters by activators, where it is required for transcription. The TREX-2 complex functions in docking export-competent ribonucleoprotein particles (mRNPs) to the nuclear entrance of the nuclear pore complex (nuclear basket). TREX-2 participates in mRNA export and accurate chromatin positioning in the nucleus by tethering genes to the nuclear periphery.</text>
</comment>
<dbReference type="GO" id="GO:0015031">
    <property type="term" value="P:protein transport"/>
    <property type="evidence" value="ECO:0007669"/>
    <property type="project" value="UniProtKB-KW"/>
</dbReference>
<dbReference type="Gene3D" id="1.10.246.140">
    <property type="match status" value="1"/>
</dbReference>
<dbReference type="AlphaFoldDB" id="A0A267DCL8"/>
<dbReference type="GO" id="GO:0070390">
    <property type="term" value="C:transcription export complex 2"/>
    <property type="evidence" value="ECO:0007669"/>
    <property type="project" value="UniProtKB-UniRule"/>
</dbReference>
<keyword evidence="1" id="KW-0813">Transport</keyword>
<keyword evidence="3" id="KW-1185">Reference proteome</keyword>
<evidence type="ECO:0000256" key="1">
    <source>
        <dbReference type="HAMAP-Rule" id="MF_03046"/>
    </source>
</evidence>
<keyword evidence="1" id="KW-0010">Activator</keyword>
<keyword evidence="1" id="KW-0539">Nucleus</keyword>
<dbReference type="STRING" id="282301.A0A267DCL8"/>
<dbReference type="InterPro" id="IPR038212">
    <property type="entry name" value="TF_EnY2_sf"/>
</dbReference>
<dbReference type="GO" id="GO:0071819">
    <property type="term" value="C:DUBm complex"/>
    <property type="evidence" value="ECO:0007669"/>
    <property type="project" value="UniProtKB-UniRule"/>
</dbReference>
<keyword evidence="1" id="KW-0805">Transcription regulation</keyword>
<comment type="caution">
    <text evidence="2">The sequence shown here is derived from an EMBL/GenBank/DDBJ whole genome shotgun (WGS) entry which is preliminary data.</text>
</comment>
<sequence>MSSSDRNIDRKCDEVRSKIEAKLQASGEQDRIRRHIRAALNSSGWMDEVKSQCRDLIRAKGVEYCTVEEIVEAVLPQARERVPKELKQEVLDLLWKFVDTHDIGLGDDC</sequence>
<evidence type="ECO:0000313" key="2">
    <source>
        <dbReference type="EMBL" id="PAA47030.1"/>
    </source>
</evidence>
<gene>
    <name evidence="2" type="ORF">BOX15_Mlig026158g2</name>
</gene>
<reference evidence="2 3" key="1">
    <citation type="submission" date="2017-06" db="EMBL/GenBank/DDBJ databases">
        <title>A platform for efficient transgenesis in Macrostomum lignano, a flatworm model organism for stem cell research.</title>
        <authorList>
            <person name="Berezikov E."/>
        </authorList>
    </citation>
    <scope>NUCLEOTIDE SEQUENCE [LARGE SCALE GENOMIC DNA]</scope>
    <source>
        <strain evidence="2">DV1</strain>
        <tissue evidence="2">Whole organism</tissue>
    </source>
</reference>
<dbReference type="InterPro" id="IPR018783">
    <property type="entry name" value="TF_ENY2"/>
</dbReference>
<keyword evidence="1" id="KW-0653">Protein transport</keyword>
<comment type="similarity">
    <text evidence="1">Belongs to the ENY2 family.</text>
</comment>
<keyword evidence="1" id="KW-0811">Translocation</keyword>
<keyword evidence="1" id="KW-0804">Transcription</keyword>
<protein>
    <recommendedName>
        <fullName evidence="1">Transcription and mRNA export factor ENY2</fullName>
    </recommendedName>
    <alternativeName>
        <fullName evidence="1">Enhancer of yellow 2 transcription factor homolog</fullName>
    </alternativeName>
</protein>
<keyword evidence="1" id="KW-0509">mRNA transport</keyword>
<proteinExistence type="inferred from homology"/>
<dbReference type="Pfam" id="PF10163">
    <property type="entry name" value="EnY2"/>
    <property type="match status" value="1"/>
</dbReference>
<dbReference type="GO" id="GO:0005654">
    <property type="term" value="C:nucleoplasm"/>
    <property type="evidence" value="ECO:0007669"/>
    <property type="project" value="UniProtKB-SubCell"/>
</dbReference>
<dbReference type="PANTHER" id="PTHR12514">
    <property type="entry name" value="ENHANCER OF YELLOW 2 TRANSCRIPTION FACTOR"/>
    <property type="match status" value="1"/>
</dbReference>
<dbReference type="EMBL" id="NIVC01004603">
    <property type="protein sequence ID" value="PAA47030.1"/>
    <property type="molecule type" value="Genomic_DNA"/>
</dbReference>
<keyword evidence="1" id="KW-0156">Chromatin regulator</keyword>
<evidence type="ECO:0000313" key="3">
    <source>
        <dbReference type="Proteomes" id="UP000215902"/>
    </source>
</evidence>
<comment type="subunit">
    <text evidence="1">Component of the nuclear pore complex (NPC)-associated TREX-2 complex (transcription and export complex 2). Component of the SAGA transcription coactivator-HAT complex. Within the SAGA complex, participates to a subcomplex of SAGA called the DUB module (deubiquitination module).</text>
</comment>
<dbReference type="Proteomes" id="UP000215902">
    <property type="component" value="Unassembled WGS sequence"/>
</dbReference>